<dbReference type="InParanoid" id="A0A6I8PMU5"/>
<dbReference type="GO" id="GO:0044458">
    <property type="term" value="P:motile cilium assembly"/>
    <property type="evidence" value="ECO:0000318"/>
    <property type="project" value="GO_Central"/>
</dbReference>
<feature type="domain" description="Spermatogenesis-associated protein 6 N-terminal" evidence="5">
    <location>
        <begin position="13"/>
        <end position="149"/>
    </location>
</feature>
<dbReference type="Proteomes" id="UP000002279">
    <property type="component" value="Chromosome 18"/>
</dbReference>
<dbReference type="Ensembl" id="ENSOANT00000065061.1">
    <property type="protein sequence ID" value="ENSOANP00000053000.1"/>
    <property type="gene ID" value="ENSOANG00000041444.1"/>
</dbReference>
<feature type="region of interest" description="Disordered" evidence="3">
    <location>
        <begin position="152"/>
        <end position="214"/>
    </location>
</feature>
<gene>
    <name evidence="6" type="primary">SPATA6</name>
</gene>
<feature type="region of interest" description="Disordered" evidence="3">
    <location>
        <begin position="259"/>
        <end position="345"/>
    </location>
</feature>
<comment type="similarity">
    <text evidence="1">Belongs to the SPATA6 family.</text>
</comment>
<reference evidence="6" key="3">
    <citation type="submission" date="2025-09" db="UniProtKB">
        <authorList>
            <consortium name="Ensembl"/>
        </authorList>
    </citation>
    <scope>IDENTIFICATION</scope>
    <source>
        <strain evidence="6">Glennie</strain>
    </source>
</reference>
<keyword evidence="7" id="KW-1185">Reference proteome</keyword>
<proteinExistence type="inferred from homology"/>
<evidence type="ECO:0000256" key="1">
    <source>
        <dbReference type="ARBA" id="ARBA00006215"/>
    </source>
</evidence>
<evidence type="ECO:0000313" key="6">
    <source>
        <dbReference type="Ensembl" id="ENSOANP00000053000.1"/>
    </source>
</evidence>
<reference evidence="6 7" key="1">
    <citation type="journal article" date="2008" name="Nature">
        <title>Genome analysis of the platypus reveals unique signatures of evolution.</title>
        <authorList>
            <person name="Warren W.C."/>
            <person name="Hillier L.W."/>
            <person name="Marshall Graves J.A."/>
            <person name="Birney E."/>
            <person name="Ponting C.P."/>
            <person name="Grutzner F."/>
            <person name="Belov K."/>
            <person name="Miller W."/>
            <person name="Clarke L."/>
            <person name="Chinwalla A.T."/>
            <person name="Yang S.P."/>
            <person name="Heger A."/>
            <person name="Locke D.P."/>
            <person name="Miethke P."/>
            <person name="Waters P.D."/>
            <person name="Veyrunes F."/>
            <person name="Fulton L."/>
            <person name="Fulton B."/>
            <person name="Graves T."/>
            <person name="Wallis J."/>
            <person name="Puente X.S."/>
            <person name="Lopez-Otin C."/>
            <person name="Ordonez G.R."/>
            <person name="Eichler E.E."/>
            <person name="Chen L."/>
            <person name="Cheng Z."/>
            <person name="Deakin J.E."/>
            <person name="Alsop A."/>
            <person name="Thompson K."/>
            <person name="Kirby P."/>
            <person name="Papenfuss A.T."/>
            <person name="Wakefield M.J."/>
            <person name="Olender T."/>
            <person name="Lancet D."/>
            <person name="Huttley G.A."/>
            <person name="Smit A.F."/>
            <person name="Pask A."/>
            <person name="Temple-Smith P."/>
            <person name="Batzer M.A."/>
            <person name="Walker J.A."/>
            <person name="Konkel M.K."/>
            <person name="Harris R.S."/>
            <person name="Whittington C.M."/>
            <person name="Wong E.S."/>
            <person name="Gemmell N.J."/>
            <person name="Buschiazzo E."/>
            <person name="Vargas Jentzsch I.M."/>
            <person name="Merkel A."/>
            <person name="Schmitz J."/>
            <person name="Zemann A."/>
            <person name="Churakov G."/>
            <person name="Kriegs J.O."/>
            <person name="Brosius J."/>
            <person name="Murchison E.P."/>
            <person name="Sachidanandam R."/>
            <person name="Smith C."/>
            <person name="Hannon G.J."/>
            <person name="Tsend-Ayush E."/>
            <person name="McMillan D."/>
            <person name="Attenborough R."/>
            <person name="Rens W."/>
            <person name="Ferguson-Smith M."/>
            <person name="Lefevre C.M."/>
            <person name="Sharp J.A."/>
            <person name="Nicholas K.R."/>
            <person name="Ray D.A."/>
            <person name="Kube M."/>
            <person name="Reinhardt R."/>
            <person name="Pringle T.H."/>
            <person name="Taylor J."/>
            <person name="Jones R.C."/>
            <person name="Nixon B."/>
            <person name="Dacheux J.L."/>
            <person name="Niwa H."/>
            <person name="Sekita Y."/>
            <person name="Huang X."/>
            <person name="Stark A."/>
            <person name="Kheradpour P."/>
            <person name="Kellis M."/>
            <person name="Flicek P."/>
            <person name="Chen Y."/>
            <person name="Webber C."/>
            <person name="Hardison R."/>
            <person name="Nelson J."/>
            <person name="Hallsworth-Pepin K."/>
            <person name="Delehaunty K."/>
            <person name="Markovic C."/>
            <person name="Minx P."/>
            <person name="Feng Y."/>
            <person name="Kremitzki C."/>
            <person name="Mitreva M."/>
            <person name="Glasscock J."/>
            <person name="Wylie T."/>
            <person name="Wohldmann P."/>
            <person name="Thiru P."/>
            <person name="Nhan M.N."/>
            <person name="Pohl C.S."/>
            <person name="Smith S.M."/>
            <person name="Hou S."/>
            <person name="Nefedov M."/>
            <person name="de Jong P.J."/>
            <person name="Renfree M.B."/>
            <person name="Mardis E.R."/>
            <person name="Wilson R.K."/>
        </authorList>
    </citation>
    <scope>NUCLEOTIDE SEQUENCE [LARGE SCALE GENOMIC DNA]</scope>
    <source>
        <strain evidence="6 7">Glennie</strain>
    </source>
</reference>
<dbReference type="OrthoDB" id="5963614at2759"/>
<dbReference type="CTD" id="54558"/>
<dbReference type="FunCoup" id="A0A6I8PMU5">
    <property type="interactions" value="48"/>
</dbReference>
<dbReference type="GO" id="GO:0032027">
    <property type="term" value="F:myosin light chain binding"/>
    <property type="evidence" value="ECO:0000318"/>
    <property type="project" value="GO_Central"/>
</dbReference>
<accession>A0A6I8PMU5</accession>
<dbReference type="PANTHER" id="PTHR16435">
    <property type="entry name" value="SPERMATOGENESIS-ASSOCIATED PROTEIN 6 SPATA6"/>
    <property type="match status" value="1"/>
</dbReference>
<dbReference type="GO" id="GO:0120212">
    <property type="term" value="C:sperm head-tail coupling apparatus"/>
    <property type="evidence" value="ECO:0000318"/>
    <property type="project" value="GO_Central"/>
</dbReference>
<keyword evidence="2" id="KW-0597">Phosphoprotein</keyword>
<sequence>MRKVKALRLVLLLDIRCVSCPGARLRGPEELCLIVRLLGQCQKTRCVPAAFPLLFNAEMVFEKAFPEAGDPGDVVARLEDDSAVFELVQLVPPDGETLSTYTENTKDFLFPGPRPPSGPRDAPREVHMTRIPGVRGAEPKLEFRTTSSIGECPMEPWRVPAQDRWPRPRTPLGAAGARSPSGPAAGPPGRPPSPLRGYERPTLASVSRSPSPYTRRRMCALAEETGRRLAHLHLGPFEFKRDSARPPFVVRHVQPPSPAADFLAAPARDGARDSARDCTSGPSRDPFLLDGYRPKQAGTRRSSWGGEPCPTLCDRRWEEPWTSSPAPQPGAGRRSAAQEPAQSPVLHRSSLRERFLSHSAGPANSDEIHRRIQRVLRRHRAWQKPTTASDESLSGKEELGLNSGVGQKGASWSGYPESGSPLRPWAAVSQDGGSEWQTSREATHQKKAHRAVFADNMGRIYGHMFRNASATRPVRQATC</sequence>
<feature type="compositionally biased region" description="Polar residues" evidence="3">
    <location>
        <begin position="431"/>
        <end position="440"/>
    </location>
</feature>
<protein>
    <submittedName>
        <fullName evidence="6">Spermatosis associated 6</fullName>
    </submittedName>
</protein>
<dbReference type="PANTHER" id="PTHR16435:SF3">
    <property type="entry name" value="SPERMATOGENESIS-ASSOCIATED PROTEIN 6"/>
    <property type="match status" value="1"/>
</dbReference>
<feature type="signal peptide" evidence="4">
    <location>
        <begin position="1"/>
        <end position="22"/>
    </location>
</feature>
<dbReference type="OMA" id="HGREFDD"/>
<evidence type="ECO:0000259" key="5">
    <source>
        <dbReference type="Pfam" id="PF14909"/>
    </source>
</evidence>
<feature type="region of interest" description="Disordered" evidence="3">
    <location>
        <begin position="379"/>
        <end position="448"/>
    </location>
</feature>
<dbReference type="AlphaFoldDB" id="A0A6I8PMU5"/>
<feature type="chain" id="PRO_5026029032" evidence="4">
    <location>
        <begin position="23"/>
        <end position="479"/>
    </location>
</feature>
<evidence type="ECO:0000256" key="3">
    <source>
        <dbReference type="SAM" id="MobiDB-lite"/>
    </source>
</evidence>
<feature type="compositionally biased region" description="Pro residues" evidence="3">
    <location>
        <begin position="185"/>
        <end position="194"/>
    </location>
</feature>
<name>A0A6I8PMU5_ORNAN</name>
<dbReference type="GO" id="GO:0007283">
    <property type="term" value="P:spermatogenesis"/>
    <property type="evidence" value="ECO:0000318"/>
    <property type="project" value="GO_Central"/>
</dbReference>
<dbReference type="KEGG" id="oaa:103166698"/>
<dbReference type="InterPro" id="IPR032732">
    <property type="entry name" value="SPATA6_N"/>
</dbReference>
<dbReference type="GeneTree" id="ENSGT00530000063821"/>
<dbReference type="Bgee" id="ENSOANG00000041444">
    <property type="expression patterns" value="Expressed in testis and 8 other cell types or tissues"/>
</dbReference>
<evidence type="ECO:0000256" key="4">
    <source>
        <dbReference type="SAM" id="SignalP"/>
    </source>
</evidence>
<evidence type="ECO:0000313" key="7">
    <source>
        <dbReference type="Proteomes" id="UP000002279"/>
    </source>
</evidence>
<dbReference type="InterPro" id="IPR042769">
    <property type="entry name" value="SPATA6_fam"/>
</dbReference>
<feature type="region of interest" description="Disordered" evidence="3">
    <location>
        <begin position="105"/>
        <end position="125"/>
    </location>
</feature>
<dbReference type="GeneID" id="103166698"/>
<reference evidence="6" key="2">
    <citation type="submission" date="2025-08" db="UniProtKB">
        <authorList>
            <consortium name="Ensembl"/>
        </authorList>
    </citation>
    <scope>IDENTIFICATION</scope>
    <source>
        <strain evidence="6">Glennie</strain>
    </source>
</reference>
<organism evidence="6 7">
    <name type="scientific">Ornithorhynchus anatinus</name>
    <name type="common">Duckbill platypus</name>
    <dbReference type="NCBI Taxonomy" id="9258"/>
    <lineage>
        <taxon>Eukaryota</taxon>
        <taxon>Metazoa</taxon>
        <taxon>Chordata</taxon>
        <taxon>Craniata</taxon>
        <taxon>Vertebrata</taxon>
        <taxon>Euteleostomi</taxon>
        <taxon>Mammalia</taxon>
        <taxon>Monotremata</taxon>
        <taxon>Ornithorhynchidae</taxon>
        <taxon>Ornithorhynchus</taxon>
    </lineage>
</organism>
<feature type="compositionally biased region" description="Low complexity" evidence="3">
    <location>
        <begin position="171"/>
        <end position="184"/>
    </location>
</feature>
<evidence type="ECO:0000256" key="2">
    <source>
        <dbReference type="ARBA" id="ARBA00022553"/>
    </source>
</evidence>
<dbReference type="Pfam" id="PF14909">
    <property type="entry name" value="SPATA6"/>
    <property type="match status" value="1"/>
</dbReference>
<dbReference type="RefSeq" id="XP_028938772.1">
    <property type="nucleotide sequence ID" value="XM_029082939.2"/>
</dbReference>
<keyword evidence="4" id="KW-0732">Signal</keyword>